<feature type="domain" description="Methyltransferase" evidence="2">
    <location>
        <begin position="43"/>
        <end position="135"/>
    </location>
</feature>
<evidence type="ECO:0000256" key="1">
    <source>
        <dbReference type="ARBA" id="ARBA00022679"/>
    </source>
</evidence>
<comment type="caution">
    <text evidence="3">The sequence shown here is derived from an EMBL/GenBank/DDBJ whole genome shotgun (WGS) entry which is preliminary data.</text>
</comment>
<evidence type="ECO:0000313" key="3">
    <source>
        <dbReference type="EMBL" id="GAA1659884.1"/>
    </source>
</evidence>
<dbReference type="EMBL" id="BAAAQF010000001">
    <property type="protein sequence ID" value="GAA1659884.1"/>
    <property type="molecule type" value="Genomic_DNA"/>
</dbReference>
<sequence length="252" mass="27459">MTLEYDPSALDGEALDALLYDRLNPWGIADAFYLDLVMDAPTVLDVGCGTGTILRRARAEGHAGRLTGIDPDTAMLDQARETDAAEWRLGTAAEADWKAEFALAFMSGNAFQCLLDDATILASLQAVRRSLVDGGSFAFDTRNPELAAWRDWNPDHPYETTDPLGATVRIHHEAGEPDANGLVPLTTVFQGPHWDQPLTASRFLRFIRPAALDRLLAAAGFEVAERFGRFDRSPFDPAASVSIVTVARAVRS</sequence>
<keyword evidence="1" id="KW-0808">Transferase</keyword>
<name>A0ABN2FUH3_9ACTN</name>
<reference evidence="3 4" key="1">
    <citation type="journal article" date="2019" name="Int. J. Syst. Evol. Microbiol.">
        <title>The Global Catalogue of Microorganisms (GCM) 10K type strain sequencing project: providing services to taxonomists for standard genome sequencing and annotation.</title>
        <authorList>
            <consortium name="The Broad Institute Genomics Platform"/>
            <consortium name="The Broad Institute Genome Sequencing Center for Infectious Disease"/>
            <person name="Wu L."/>
            <person name="Ma J."/>
        </authorList>
    </citation>
    <scope>NUCLEOTIDE SEQUENCE [LARGE SCALE GENOMIC DNA]</scope>
    <source>
        <strain evidence="3 4">JCM 16001</strain>
    </source>
</reference>
<dbReference type="GO" id="GO:0008168">
    <property type="term" value="F:methyltransferase activity"/>
    <property type="evidence" value="ECO:0007669"/>
    <property type="project" value="UniProtKB-KW"/>
</dbReference>
<dbReference type="CDD" id="cd02440">
    <property type="entry name" value="AdoMet_MTases"/>
    <property type="match status" value="1"/>
</dbReference>
<dbReference type="RefSeq" id="WP_344480405.1">
    <property type="nucleotide sequence ID" value="NZ_BAAAQF010000001.1"/>
</dbReference>
<evidence type="ECO:0000313" key="4">
    <source>
        <dbReference type="Proteomes" id="UP001499851"/>
    </source>
</evidence>
<evidence type="ECO:0000259" key="2">
    <source>
        <dbReference type="Pfam" id="PF13649"/>
    </source>
</evidence>
<organism evidence="3 4">
    <name type="scientific">Glycomyces endophyticus</name>
    <dbReference type="NCBI Taxonomy" id="480996"/>
    <lineage>
        <taxon>Bacteria</taxon>
        <taxon>Bacillati</taxon>
        <taxon>Actinomycetota</taxon>
        <taxon>Actinomycetes</taxon>
        <taxon>Glycomycetales</taxon>
        <taxon>Glycomycetaceae</taxon>
        <taxon>Glycomyces</taxon>
    </lineage>
</organism>
<gene>
    <name evidence="3" type="ORF">GCM10009830_01130</name>
</gene>
<protein>
    <submittedName>
        <fullName evidence="3">Class I SAM-dependent methyltransferase</fullName>
    </submittedName>
</protein>
<dbReference type="PANTHER" id="PTHR43861">
    <property type="entry name" value="TRANS-ACONITATE 2-METHYLTRANSFERASE-RELATED"/>
    <property type="match status" value="1"/>
</dbReference>
<dbReference type="SUPFAM" id="SSF53335">
    <property type="entry name" value="S-adenosyl-L-methionine-dependent methyltransferases"/>
    <property type="match status" value="1"/>
</dbReference>
<dbReference type="Pfam" id="PF13649">
    <property type="entry name" value="Methyltransf_25"/>
    <property type="match status" value="1"/>
</dbReference>
<proteinExistence type="predicted"/>
<dbReference type="InterPro" id="IPR041698">
    <property type="entry name" value="Methyltransf_25"/>
</dbReference>
<dbReference type="GO" id="GO:0032259">
    <property type="term" value="P:methylation"/>
    <property type="evidence" value="ECO:0007669"/>
    <property type="project" value="UniProtKB-KW"/>
</dbReference>
<keyword evidence="4" id="KW-1185">Reference proteome</keyword>
<dbReference type="Proteomes" id="UP001499851">
    <property type="component" value="Unassembled WGS sequence"/>
</dbReference>
<dbReference type="InterPro" id="IPR029063">
    <property type="entry name" value="SAM-dependent_MTases_sf"/>
</dbReference>
<dbReference type="Gene3D" id="3.40.50.150">
    <property type="entry name" value="Vaccinia Virus protein VP39"/>
    <property type="match status" value="1"/>
</dbReference>
<accession>A0ABN2FUH3</accession>
<keyword evidence="3" id="KW-0489">Methyltransferase</keyword>